<evidence type="ECO:0000313" key="5">
    <source>
        <dbReference type="Proteomes" id="UP000193564"/>
    </source>
</evidence>
<reference evidence="3 6" key="2">
    <citation type="journal article" date="2019" name="Emerg. Microbes Infect.">
        <title>Comprehensive subspecies identification of 175 nontuberculous mycobacteria species based on 7547 genomic profiles.</title>
        <authorList>
            <person name="Matsumoto Y."/>
            <person name="Kinjo T."/>
            <person name="Motooka D."/>
            <person name="Nabeya D."/>
            <person name="Jung N."/>
            <person name="Uechi K."/>
            <person name="Horii T."/>
            <person name="Iida T."/>
            <person name="Fujita J."/>
            <person name="Nakamura S."/>
        </authorList>
    </citation>
    <scope>NUCLEOTIDE SEQUENCE [LARGE SCALE GENOMIC DNA]</scope>
    <source>
        <strain evidence="3 6">JCM 12405</strain>
    </source>
</reference>
<dbReference type="RefSeq" id="WP_163784270.1">
    <property type="nucleotide sequence ID" value="NZ_AP022605.1"/>
</dbReference>
<dbReference type="Pfam" id="PF04602">
    <property type="entry name" value="Arabinose_trans"/>
    <property type="match status" value="1"/>
</dbReference>
<dbReference type="EMBL" id="AP022605">
    <property type="protein sequence ID" value="BBZ09599.1"/>
    <property type="molecule type" value="Genomic_DNA"/>
</dbReference>
<evidence type="ECO:0000313" key="3">
    <source>
        <dbReference type="EMBL" id="BBZ09599.1"/>
    </source>
</evidence>
<dbReference type="InterPro" id="IPR007680">
    <property type="entry name" value="Arabino_trans_central"/>
</dbReference>
<feature type="transmembrane region" description="Helical" evidence="1">
    <location>
        <begin position="44"/>
        <end position="64"/>
    </location>
</feature>
<dbReference type="GO" id="GO:0071766">
    <property type="term" value="P:Actinobacterium-type cell wall biogenesis"/>
    <property type="evidence" value="ECO:0007669"/>
    <property type="project" value="InterPro"/>
</dbReference>
<dbReference type="Proteomes" id="UP000467201">
    <property type="component" value="Chromosome"/>
</dbReference>
<dbReference type="Proteomes" id="UP000193564">
    <property type="component" value="Unassembled WGS sequence"/>
</dbReference>
<evidence type="ECO:0000259" key="2">
    <source>
        <dbReference type="Pfam" id="PF04602"/>
    </source>
</evidence>
<organism evidence="4 5">
    <name type="scientific">Mycolicibacterium doricum</name>
    <dbReference type="NCBI Taxonomy" id="126673"/>
    <lineage>
        <taxon>Bacteria</taxon>
        <taxon>Bacillati</taxon>
        <taxon>Actinomycetota</taxon>
        <taxon>Actinomycetes</taxon>
        <taxon>Mycobacteriales</taxon>
        <taxon>Mycobacteriaceae</taxon>
        <taxon>Mycolicibacterium</taxon>
    </lineage>
</organism>
<reference evidence="4 5" key="1">
    <citation type="submission" date="2016-01" db="EMBL/GenBank/DDBJ databases">
        <title>The new phylogeny of the genus Mycobacterium.</title>
        <authorList>
            <person name="Tarcisio F."/>
            <person name="Conor M."/>
            <person name="Antonella G."/>
            <person name="Elisabetta G."/>
            <person name="Giulia F.S."/>
            <person name="Sara T."/>
            <person name="Anna F."/>
            <person name="Clotilde B."/>
            <person name="Roberto B."/>
            <person name="Veronica D.S."/>
            <person name="Fabio R."/>
            <person name="Monica P."/>
            <person name="Olivier J."/>
            <person name="Enrico T."/>
            <person name="Nicola S."/>
        </authorList>
    </citation>
    <scope>NUCLEOTIDE SEQUENCE [LARGE SCALE GENOMIC DNA]</scope>
    <source>
        <strain evidence="4 5">DSM 44339</strain>
    </source>
</reference>
<dbReference type="KEGG" id="mdr:MDOR_37680"/>
<evidence type="ECO:0000256" key="1">
    <source>
        <dbReference type="SAM" id="Phobius"/>
    </source>
</evidence>
<evidence type="ECO:0000313" key="6">
    <source>
        <dbReference type="Proteomes" id="UP000467201"/>
    </source>
</evidence>
<keyword evidence="5" id="KW-1185">Reference proteome</keyword>
<keyword evidence="1" id="KW-0472">Membrane</keyword>
<keyword evidence="1" id="KW-1133">Transmembrane helix</keyword>
<reference evidence="3" key="3">
    <citation type="submission" date="2020-02" db="EMBL/GenBank/DDBJ databases">
        <authorList>
            <person name="Matsumoto Y."/>
            <person name="Motooka D."/>
            <person name="Nakamura S."/>
        </authorList>
    </citation>
    <scope>NUCLEOTIDE SEQUENCE</scope>
    <source>
        <strain evidence="3">JCM 12405</strain>
    </source>
</reference>
<proteinExistence type="predicted"/>
<accession>A0A1X1T491</accession>
<feature type="domain" description="Arabinofuranosyltransferase central" evidence="2">
    <location>
        <begin position="1"/>
        <end position="144"/>
    </location>
</feature>
<dbReference type="AlphaFoldDB" id="A0A1X1T491"/>
<name>A0A1X1T491_9MYCO</name>
<dbReference type="GO" id="GO:0052636">
    <property type="term" value="F:arabinosyltransferase activity"/>
    <property type="evidence" value="ECO:0007669"/>
    <property type="project" value="InterPro"/>
</dbReference>
<protein>
    <recommendedName>
        <fullName evidence="2">Arabinofuranosyltransferase central domain-containing protein</fullName>
    </recommendedName>
</protein>
<dbReference type="STRING" id="126673.AWC01_00310"/>
<sequence length="222" mass="24017">MKLAAIILCIAAAVLTLVIAHRLDRFDGRRARWALPRRWRRVSLLDAVVIGVLLLWHVVGANTADDACQLGMARVSEQAGYMVNYFRYFGVPEHRLGQGITNVFGRFIQISTASIWVRIPALLLAAATWWLISCEVLPRIGTSSGRELIGFPAVLLGSGVRSVLAPVWPVLDNTDTVDFVVGLHRCMRAGVAPATALSQAIGEVCNAGVPAAVWGVFAAYGQ</sequence>
<evidence type="ECO:0000313" key="4">
    <source>
        <dbReference type="EMBL" id="ORV39357.1"/>
    </source>
</evidence>
<dbReference type="EMBL" id="LQOS01000034">
    <property type="protein sequence ID" value="ORV39357.1"/>
    <property type="molecule type" value="Genomic_DNA"/>
</dbReference>
<keyword evidence="1" id="KW-0812">Transmembrane</keyword>
<gene>
    <name evidence="4" type="ORF">AWC01_00310</name>
    <name evidence="3" type="ORF">MDOR_37680</name>
</gene>